<dbReference type="Gene3D" id="2.60.40.3010">
    <property type="match status" value="1"/>
</dbReference>
<dbReference type="KEGG" id="pseo:OM33_20370"/>
<proteinExistence type="predicted"/>
<dbReference type="EMBL" id="CP009889">
    <property type="protein sequence ID" value="AIY67389.1"/>
    <property type="molecule type" value="Genomic_DNA"/>
</dbReference>
<gene>
    <name evidence="1" type="ORF">OM33_20370</name>
</gene>
<sequence length="814" mass="91470">MDIHFNKSCLLVVSALSLIGCGGGSSSKENTNTNNENIVQNIAPSVSLTNQTVIEKSEVIISASASDTDGTIQSYQWQQTSGINVELSNTTGNQLTFSAPSIVEKTELTFKVTVADDDGAQTSESITLTIEPNIIASFTLSGEITTGKAIANANITAQLGDLQFTTQSNEVGSYQLNINVDDDYQDKLLTLSATGSSTNSVIKLVSELGNIDDVVELAESHENKLSTDEHIGLKLSHFSTVVAALMVQQNSNQALANVEQYQLALNNLNFGIVKTYAAMNKYLIDNIIDLPTELVPDNFENTYQLFTNKQAISSLFYAFNNYDRYLLNDLEHDVLVTDQAFGKSVKLEFNKPYYLGFGKLVLNENGTGSLITLQAKEQSAITWTQNDSGLNIVFDEPIFYHIEYIYPKNSYEQVQAFGYIKNYNITTVFTDNNRSILRVSFVIEYKDIFTKEVIETNNEITETFFSTLSQNKKLTNEVLTPIKPSKDYIISMSLPNLPLHYNSPNDPSPVAIEMTAAKVRFNAESSKTATIESVIDKDFNTELQNTEWSINNDGELELATDKLNVKIAKLQDKGEAQAKVMTFTQEVIESNKVSPEIGKIYEIDTSLTWTNENVPGVYISENKSQDLDPLNVGWYELREDGSLSYFYVYQWAAAASGEIEDYAIFESVGLWRIIDNELVLRRYRGNEDIVGNVAHCHSESWETNANSECILYIERRWQNVQLTAQPDNQHVVLQKTHYYMDFQRSYLDPDNEIPANEHIYWDISQRVTEFTRSNERPVQLPEDYIPIKDRTSSKATSVKTNDPLFNDKLELGLN</sequence>
<dbReference type="HOGENOM" id="CLU_378498_0_0_6"/>
<reference evidence="1 2" key="1">
    <citation type="submission" date="2014-11" db="EMBL/GenBank/DDBJ databases">
        <title>Complete Genome Sequence of Pseudoalteromonas sp. Strain OCN003 Isolated from Kaneohe Bay, Oahu, Hawaii.</title>
        <authorList>
            <person name="Beurmann S."/>
            <person name="Videau P."/>
            <person name="Ushijima B."/>
            <person name="Smith A.M."/>
            <person name="Aeby G.S."/>
            <person name="Callahan S.M."/>
            <person name="Belcaid M."/>
        </authorList>
    </citation>
    <scope>NUCLEOTIDE SEQUENCE [LARGE SCALE GENOMIC DNA]</scope>
    <source>
        <strain evidence="1 2">OCN003</strain>
    </source>
</reference>
<keyword evidence="2" id="KW-1185">Reference proteome</keyword>
<dbReference type="OrthoDB" id="7052377at2"/>
<dbReference type="AlphaFoldDB" id="A0A0A7EL72"/>
<dbReference type="eggNOG" id="COG4886">
    <property type="taxonomic scope" value="Bacteria"/>
</dbReference>
<dbReference type="STRING" id="1348114.OM33_20370"/>
<protein>
    <submittedName>
        <fullName evidence="1">Uncharacterized protein</fullName>
    </submittedName>
</protein>
<dbReference type="PROSITE" id="PS51257">
    <property type="entry name" value="PROKAR_LIPOPROTEIN"/>
    <property type="match status" value="1"/>
</dbReference>
<dbReference type="Proteomes" id="UP000030341">
    <property type="component" value="Chromosome 2"/>
</dbReference>
<dbReference type="Pfam" id="PF22352">
    <property type="entry name" value="K319L-like_PKD"/>
    <property type="match status" value="1"/>
</dbReference>
<name>A0A0A7EL72_9GAMM</name>
<evidence type="ECO:0000313" key="1">
    <source>
        <dbReference type="EMBL" id="AIY67389.1"/>
    </source>
</evidence>
<accession>A0A0A7EL72</accession>
<evidence type="ECO:0000313" key="2">
    <source>
        <dbReference type="Proteomes" id="UP000030341"/>
    </source>
</evidence>
<dbReference type="RefSeq" id="WP_040136339.1">
    <property type="nucleotide sequence ID" value="NZ_CP009889.1"/>
</dbReference>
<organism evidence="1 2">
    <name type="scientific">Pseudoalteromonas piratica</name>
    <dbReference type="NCBI Taxonomy" id="1348114"/>
    <lineage>
        <taxon>Bacteria</taxon>
        <taxon>Pseudomonadati</taxon>
        <taxon>Pseudomonadota</taxon>
        <taxon>Gammaproteobacteria</taxon>
        <taxon>Alteromonadales</taxon>
        <taxon>Pseudoalteromonadaceae</taxon>
        <taxon>Pseudoalteromonas</taxon>
    </lineage>
</organism>